<reference evidence="8 9" key="1">
    <citation type="journal article" date="2014" name="Nat. Commun.">
        <title>Klebsormidium flaccidum genome reveals primary factors for plant terrestrial adaptation.</title>
        <authorList>
            <person name="Hori K."/>
            <person name="Maruyama F."/>
            <person name="Fujisawa T."/>
            <person name="Togashi T."/>
            <person name="Yamamoto N."/>
            <person name="Seo M."/>
            <person name="Sato S."/>
            <person name="Yamada T."/>
            <person name="Mori H."/>
            <person name="Tajima N."/>
            <person name="Moriyama T."/>
            <person name="Ikeuchi M."/>
            <person name="Watanabe M."/>
            <person name="Wada H."/>
            <person name="Kobayashi K."/>
            <person name="Saito M."/>
            <person name="Masuda T."/>
            <person name="Sasaki-Sekimoto Y."/>
            <person name="Mashiguchi K."/>
            <person name="Awai K."/>
            <person name="Shimojima M."/>
            <person name="Masuda S."/>
            <person name="Iwai M."/>
            <person name="Nobusawa T."/>
            <person name="Narise T."/>
            <person name="Kondo S."/>
            <person name="Saito H."/>
            <person name="Sato R."/>
            <person name="Murakawa M."/>
            <person name="Ihara Y."/>
            <person name="Oshima-Yamada Y."/>
            <person name="Ohtaka K."/>
            <person name="Satoh M."/>
            <person name="Sonobe K."/>
            <person name="Ishii M."/>
            <person name="Ohtani R."/>
            <person name="Kanamori-Sato M."/>
            <person name="Honoki R."/>
            <person name="Miyazaki D."/>
            <person name="Mochizuki H."/>
            <person name="Umetsu J."/>
            <person name="Higashi K."/>
            <person name="Shibata D."/>
            <person name="Kamiya Y."/>
            <person name="Sato N."/>
            <person name="Nakamura Y."/>
            <person name="Tabata S."/>
            <person name="Ida S."/>
            <person name="Kurokawa K."/>
            <person name="Ohta H."/>
        </authorList>
    </citation>
    <scope>NUCLEOTIDE SEQUENCE [LARGE SCALE GENOMIC DNA]</scope>
    <source>
        <strain evidence="8 9">NIES-2285</strain>
    </source>
</reference>
<keyword evidence="1 5" id="KW-0489">Methyltransferase</keyword>
<dbReference type="GO" id="GO:0008173">
    <property type="term" value="F:RNA methyltransferase activity"/>
    <property type="evidence" value="ECO:0007669"/>
    <property type="project" value="InterPro"/>
</dbReference>
<dbReference type="GO" id="GO:0001510">
    <property type="term" value="P:RNA methylation"/>
    <property type="evidence" value="ECO:0000318"/>
    <property type="project" value="GO_Central"/>
</dbReference>
<dbReference type="InterPro" id="IPR001678">
    <property type="entry name" value="MeTrfase_RsmB-F_NOP2_dom"/>
</dbReference>
<feature type="region of interest" description="Disordered" evidence="6">
    <location>
        <begin position="280"/>
        <end position="344"/>
    </location>
</feature>
<dbReference type="PRINTS" id="PR02010">
    <property type="entry name" value="RCMT9"/>
</dbReference>
<dbReference type="SUPFAM" id="SSF53335">
    <property type="entry name" value="S-adenosyl-L-methionine-dependent methyltransferases"/>
    <property type="match status" value="2"/>
</dbReference>
<dbReference type="STRING" id="105231.A0A1Y1I544"/>
<dbReference type="Pfam" id="PF01189">
    <property type="entry name" value="Methyltr_RsmB-F"/>
    <property type="match status" value="2"/>
</dbReference>
<dbReference type="OMA" id="KYEKWGW"/>
<dbReference type="InterPro" id="IPR023267">
    <property type="entry name" value="RCMT"/>
</dbReference>
<feature type="active site" description="Nucleophile" evidence="5">
    <location>
        <position position="445"/>
    </location>
</feature>
<dbReference type="InterPro" id="IPR023269">
    <property type="entry name" value="RCMT_subfamily_9"/>
</dbReference>
<dbReference type="CDD" id="cd02440">
    <property type="entry name" value="AdoMet_MTases"/>
    <property type="match status" value="1"/>
</dbReference>
<feature type="domain" description="SAM-dependent MTase RsmB/NOP-type" evidence="7">
    <location>
        <begin position="377"/>
        <end position="508"/>
    </location>
</feature>
<protein>
    <recommendedName>
        <fullName evidence="7">SAM-dependent MTase RsmB/NOP-type domain-containing protein</fullName>
    </recommendedName>
</protein>
<feature type="binding site" evidence="5">
    <location>
        <position position="383"/>
    </location>
    <ligand>
        <name>S-adenosyl-L-methionine</name>
        <dbReference type="ChEBI" id="CHEBI:59789"/>
    </ligand>
</feature>
<evidence type="ECO:0000256" key="6">
    <source>
        <dbReference type="SAM" id="MobiDB-lite"/>
    </source>
</evidence>
<keyword evidence="4 5" id="KW-0694">RNA-binding</keyword>
<dbReference type="EMBL" id="DF237217">
    <property type="protein sequence ID" value="GAQ86070.1"/>
    <property type="molecule type" value="Genomic_DNA"/>
</dbReference>
<evidence type="ECO:0000259" key="7">
    <source>
        <dbReference type="PROSITE" id="PS51686"/>
    </source>
</evidence>
<dbReference type="PANTHER" id="PTHR22807">
    <property type="entry name" value="NOP2 YEAST -RELATED NOL1/NOP2/FMU SUN DOMAIN-CONTAINING"/>
    <property type="match status" value="1"/>
</dbReference>
<gene>
    <name evidence="8" type="ORF">KFL_002680160</name>
</gene>
<evidence type="ECO:0000256" key="4">
    <source>
        <dbReference type="ARBA" id="ARBA00022884"/>
    </source>
</evidence>
<dbReference type="InterPro" id="IPR029063">
    <property type="entry name" value="SAM-dependent_MTases_sf"/>
</dbReference>
<evidence type="ECO:0000256" key="3">
    <source>
        <dbReference type="ARBA" id="ARBA00022691"/>
    </source>
</evidence>
<evidence type="ECO:0000256" key="5">
    <source>
        <dbReference type="PROSITE-ProRule" id="PRU01023"/>
    </source>
</evidence>
<dbReference type="OrthoDB" id="427002at2759"/>
<dbReference type="Gene3D" id="3.40.50.150">
    <property type="entry name" value="Vaccinia Virus protein VP39"/>
    <property type="match status" value="2"/>
</dbReference>
<keyword evidence="3 5" id="KW-0949">S-adenosyl-L-methionine</keyword>
<evidence type="ECO:0000313" key="9">
    <source>
        <dbReference type="Proteomes" id="UP000054558"/>
    </source>
</evidence>
<sequence>MDPAMPQQLPQSFRDFCAANNINEGIYRSDQNLPRYVRFKAPPSADIIAAVCEQLGAQLEPVRWLPGFFALPQNVKIAGSEAYKKGQIFGIDASSGAAVEALDVRPGDNVLDLCAAPGAKLCLISDHVSPSGTATGVDISPPRLAATRTLLRKYGAAHNCRLFLADGTTFSERPPTRHVLRQFSKQTGLEQGSEAKGRGIHLEGVDVSINEEGARRSCEVDEDRGFGFGEICTESAVEAQGQSRKSDGRIAIPNPKSGTDSLQTARECEISRSLDTAAVQLGKTPSPVQSLEGTALEERQPANVEACGTEIGPTEGSESLDISEKRSEREGESRKKERRRRRPIGGSETKAQLFFFGRGITPRVLETAEGSGRAKLYDKVLVDAECTHDGSLKHIRKYDWWGWDTFERRVMDPDRLAALTDLQGRLLSNGFRLLKPGGSLVYSTCSFTRAQNEDVVSTFLDAHPDADVVAIPQAATWPCSPGTLQHTLRFTPDVSKTGGLFIAKIMRKQEFRS</sequence>
<comment type="caution">
    <text evidence="5">Lacks conserved residue(s) required for the propagation of feature annotation.</text>
</comment>
<name>A0A1Y1I544_KLENI</name>
<organism evidence="8 9">
    <name type="scientific">Klebsormidium nitens</name>
    <name type="common">Green alga</name>
    <name type="synonym">Ulothrix nitens</name>
    <dbReference type="NCBI Taxonomy" id="105231"/>
    <lineage>
        <taxon>Eukaryota</taxon>
        <taxon>Viridiplantae</taxon>
        <taxon>Streptophyta</taxon>
        <taxon>Klebsormidiophyceae</taxon>
        <taxon>Klebsormidiales</taxon>
        <taxon>Klebsormidiaceae</taxon>
        <taxon>Klebsormidium</taxon>
    </lineage>
</organism>
<proteinExistence type="inferred from homology"/>
<evidence type="ECO:0000256" key="2">
    <source>
        <dbReference type="ARBA" id="ARBA00022679"/>
    </source>
</evidence>
<dbReference type="AlphaFoldDB" id="A0A1Y1I544"/>
<dbReference type="Proteomes" id="UP000054558">
    <property type="component" value="Unassembled WGS sequence"/>
</dbReference>
<feature type="region of interest" description="Disordered" evidence="6">
    <location>
        <begin position="237"/>
        <end position="264"/>
    </location>
</feature>
<evidence type="ECO:0000313" key="8">
    <source>
        <dbReference type="EMBL" id="GAQ86070.1"/>
    </source>
</evidence>
<accession>A0A1Y1I544</accession>
<dbReference type="InterPro" id="IPR049560">
    <property type="entry name" value="MeTrfase_RsmB-F_NOP2_cat"/>
</dbReference>
<feature type="compositionally biased region" description="Basic and acidic residues" evidence="6">
    <location>
        <begin position="322"/>
        <end position="335"/>
    </location>
</feature>
<dbReference type="PRINTS" id="PR02008">
    <property type="entry name" value="RCMTFAMILY"/>
</dbReference>
<comment type="similarity">
    <text evidence="5">Belongs to the class I-like SAM-binding methyltransferase superfamily. RsmB/NOP family.</text>
</comment>
<dbReference type="PROSITE" id="PS51686">
    <property type="entry name" value="SAM_MT_RSMB_NOP"/>
    <property type="match status" value="1"/>
</dbReference>
<dbReference type="GO" id="GO:0003723">
    <property type="term" value="F:RNA binding"/>
    <property type="evidence" value="ECO:0007669"/>
    <property type="project" value="UniProtKB-UniRule"/>
</dbReference>
<dbReference type="PANTHER" id="PTHR22807:SF16">
    <property type="entry name" value="SAM-DEPENDENT MTASE RSMB_NOP-TYPE DOMAIN-CONTAINING PROTEIN"/>
    <property type="match status" value="1"/>
</dbReference>
<evidence type="ECO:0000256" key="1">
    <source>
        <dbReference type="ARBA" id="ARBA00022603"/>
    </source>
</evidence>
<keyword evidence="2 5" id="KW-0808">Transferase</keyword>
<keyword evidence="9" id="KW-1185">Reference proteome</keyword>